<evidence type="ECO:0000313" key="2">
    <source>
        <dbReference type="Proteomes" id="UP001178507"/>
    </source>
</evidence>
<proteinExistence type="predicted"/>
<comment type="caution">
    <text evidence="1">The sequence shown here is derived from an EMBL/GenBank/DDBJ whole genome shotgun (WGS) entry which is preliminary data.</text>
</comment>
<gene>
    <name evidence="1" type="ORF">EVOR1521_LOCUS11071</name>
</gene>
<dbReference type="EMBL" id="CAUJNA010001090">
    <property type="protein sequence ID" value="CAJ1384154.1"/>
    <property type="molecule type" value="Genomic_DNA"/>
</dbReference>
<evidence type="ECO:0000313" key="1">
    <source>
        <dbReference type="EMBL" id="CAJ1384154.1"/>
    </source>
</evidence>
<reference evidence="1" key="1">
    <citation type="submission" date="2023-08" db="EMBL/GenBank/DDBJ databases">
        <authorList>
            <person name="Chen Y."/>
            <person name="Shah S."/>
            <person name="Dougan E. K."/>
            <person name="Thang M."/>
            <person name="Chan C."/>
        </authorList>
    </citation>
    <scope>NUCLEOTIDE SEQUENCE</scope>
</reference>
<sequence>MSDSLRCSSVSLNWRMGTQQPEAFARQMRLQGDDAKEPPLGLRRLLATGALRRVELVEMRGAGSWFPDVLTQLPALRRLCVAATRSEDARKRNPKARKGFVG</sequence>
<keyword evidence="2" id="KW-1185">Reference proteome</keyword>
<dbReference type="Proteomes" id="UP001178507">
    <property type="component" value="Unassembled WGS sequence"/>
</dbReference>
<organism evidence="1 2">
    <name type="scientific">Effrenium voratum</name>
    <dbReference type="NCBI Taxonomy" id="2562239"/>
    <lineage>
        <taxon>Eukaryota</taxon>
        <taxon>Sar</taxon>
        <taxon>Alveolata</taxon>
        <taxon>Dinophyceae</taxon>
        <taxon>Suessiales</taxon>
        <taxon>Symbiodiniaceae</taxon>
        <taxon>Effrenium</taxon>
    </lineage>
</organism>
<dbReference type="AlphaFoldDB" id="A0AA36IDD7"/>
<protein>
    <submittedName>
        <fullName evidence="1">Uncharacterized protein</fullName>
    </submittedName>
</protein>
<accession>A0AA36IDD7</accession>
<name>A0AA36IDD7_9DINO</name>